<sequence>MPKRDPEIKIQNVVSSADINQRLDLHEIAKRIKESRYEPDKFPGLVLKLSEPKAALLLFSSGKFVCTGTKSVEESARAIYKAIEKLEKHGIKVGSKPLIKAENIVASASLFLEVDIERLAMDMPNTLYEPEQFPGLIFRMKDPDVVFLIFSSGSLVCTGAKVEGDVKRAVYKLRDILLEGGYAVRAF</sequence>
<dbReference type="FunFam" id="3.30.310.10:FF:000007">
    <property type="entry name" value="TATA-box-binding protein"/>
    <property type="match status" value="1"/>
</dbReference>
<dbReference type="AlphaFoldDB" id="A0A429GFH1"/>
<reference evidence="9 11" key="2">
    <citation type="journal article" date="2019" name="Nat. Microbiol.">
        <title>Wide diversity of methane and short-chain alkane metabolisms in uncultured archaea.</title>
        <authorList>
            <person name="Borrel G."/>
            <person name="Adam P.S."/>
            <person name="McKay L.J."/>
            <person name="Chen L.X."/>
            <person name="Sierra-Garcia I.N."/>
            <person name="Sieber C.M."/>
            <person name="Letourneur Q."/>
            <person name="Ghozlane A."/>
            <person name="Andersen G.L."/>
            <person name="Li W.J."/>
            <person name="Hallam S.J."/>
            <person name="Muyzer G."/>
            <person name="de Oliveira V.M."/>
            <person name="Inskeep W.P."/>
            <person name="Banfield J.F."/>
            <person name="Gribaldo S."/>
        </authorList>
    </citation>
    <scope>NUCLEOTIDE SEQUENCE [LARGE SCALE GENOMIC DNA]</scope>
    <source>
        <strain evidence="9">NM4</strain>
    </source>
</reference>
<evidence type="ECO:0000256" key="4">
    <source>
        <dbReference type="ARBA" id="ARBA00023125"/>
    </source>
</evidence>
<reference evidence="8 10" key="1">
    <citation type="submission" date="2018-10" db="EMBL/GenBank/DDBJ databases">
        <title>Co-occurring genomic capacity for anaerobic methane metabolism and dissimilatory sulfite reduction discovered in the Korarchaeota.</title>
        <authorList>
            <person name="Mckay L.J."/>
            <person name="Dlakic M."/>
            <person name="Fields M.W."/>
            <person name="Delmont T.O."/>
            <person name="Eren A.M."/>
            <person name="Jay Z.J."/>
            <person name="Klingelsmith K.B."/>
            <person name="Rusch D.B."/>
            <person name="Inskeep W.P."/>
        </authorList>
    </citation>
    <scope>NUCLEOTIDE SEQUENCE [LARGE SCALE GENOMIC DNA]</scope>
    <source>
        <strain evidence="8 10">MDKW</strain>
    </source>
</reference>
<name>A0A429GFH1_9CREN</name>
<dbReference type="EMBL" id="RXII01000105">
    <property type="protein sequence ID" value="RZN59454.1"/>
    <property type="molecule type" value="Genomic_DNA"/>
</dbReference>
<evidence type="ECO:0000256" key="6">
    <source>
        <dbReference type="ARBA" id="ARBA00025680"/>
    </source>
</evidence>
<dbReference type="GO" id="GO:0003700">
    <property type="term" value="F:DNA-binding transcription factor activity"/>
    <property type="evidence" value="ECO:0007669"/>
    <property type="project" value="UniProtKB-UniRule"/>
</dbReference>
<comment type="function">
    <text evidence="6 7">General factor that plays a role in the activation of archaeal genes transcribed by RNA polymerase. Binds specifically to the TATA box promoter element which lies close to the position of transcription initiation.</text>
</comment>
<dbReference type="SUPFAM" id="SSF55945">
    <property type="entry name" value="TATA-box binding protein-like"/>
    <property type="match status" value="2"/>
</dbReference>
<gene>
    <name evidence="7" type="primary">tbp</name>
    <name evidence="8" type="ORF">D6D85_13380</name>
    <name evidence="9" type="ORF">EF810_06815</name>
</gene>
<comment type="similarity">
    <text evidence="1 7">Belongs to the TBP family.</text>
</comment>
<evidence type="ECO:0000313" key="10">
    <source>
        <dbReference type="Proteomes" id="UP000277582"/>
    </source>
</evidence>
<evidence type="ECO:0000313" key="8">
    <source>
        <dbReference type="EMBL" id="RSN72625.1"/>
    </source>
</evidence>
<dbReference type="OrthoDB" id="350539at2157"/>
<feature type="repeat" description="2" evidence="7">
    <location>
        <begin position="101"/>
        <end position="177"/>
    </location>
</feature>
<keyword evidence="3 7" id="KW-0805">Transcription regulation</keyword>
<dbReference type="PRINTS" id="PR00686">
    <property type="entry name" value="TIFACTORIID"/>
</dbReference>
<evidence type="ECO:0000256" key="5">
    <source>
        <dbReference type="ARBA" id="ARBA00023163"/>
    </source>
</evidence>
<keyword evidence="2 7" id="KW-0677">Repeat</keyword>
<keyword evidence="4 7" id="KW-0238">DNA-binding</keyword>
<evidence type="ECO:0000313" key="9">
    <source>
        <dbReference type="EMBL" id="RZN59454.1"/>
    </source>
</evidence>
<keyword evidence="10" id="KW-1185">Reference proteome</keyword>
<evidence type="ECO:0000313" key="11">
    <source>
        <dbReference type="Proteomes" id="UP000316217"/>
    </source>
</evidence>
<protein>
    <recommendedName>
        <fullName evidence="7">TATA-box-binding protein</fullName>
    </recommendedName>
    <alternativeName>
        <fullName evidence="7">Box A-binding protein</fullName>
        <shortName evidence="7">BAP</shortName>
    </alternativeName>
    <alternativeName>
        <fullName evidence="7">TATA sequence-binding protein</fullName>
        <shortName evidence="7">TBP</shortName>
    </alternativeName>
    <alternativeName>
        <fullName evidence="7">TATA-box factor</fullName>
    </alternativeName>
</protein>
<dbReference type="Proteomes" id="UP000277582">
    <property type="component" value="Unassembled WGS sequence"/>
</dbReference>
<evidence type="ECO:0000256" key="2">
    <source>
        <dbReference type="ARBA" id="ARBA00022737"/>
    </source>
</evidence>
<keyword evidence="5 7" id="KW-0804">Transcription</keyword>
<accession>A0A429GFH1</accession>
<dbReference type="HAMAP" id="MF_00408">
    <property type="entry name" value="TATA_bind_prot_arch"/>
    <property type="match status" value="1"/>
</dbReference>
<organism evidence="8 10">
    <name type="scientific">Candidatus Methanodesulfokora washburnensis</name>
    <dbReference type="NCBI Taxonomy" id="2478471"/>
    <lineage>
        <taxon>Archaea</taxon>
        <taxon>Thermoproteota</taxon>
        <taxon>Candidatus Korarchaeia</taxon>
        <taxon>Candidatus Korarchaeia incertae sedis</taxon>
        <taxon>Candidatus Methanodesulfokora</taxon>
    </lineage>
</organism>
<dbReference type="GO" id="GO:0003677">
    <property type="term" value="F:DNA binding"/>
    <property type="evidence" value="ECO:0007669"/>
    <property type="project" value="UniProtKB-KW"/>
</dbReference>
<evidence type="ECO:0000256" key="3">
    <source>
        <dbReference type="ARBA" id="ARBA00023015"/>
    </source>
</evidence>
<dbReference type="InterPro" id="IPR000814">
    <property type="entry name" value="TBP"/>
</dbReference>
<comment type="caution">
    <text evidence="8">The sequence shown here is derived from an EMBL/GenBank/DDBJ whole genome shotgun (WGS) entry which is preliminary data.</text>
</comment>
<dbReference type="GO" id="GO:0006352">
    <property type="term" value="P:DNA-templated transcription initiation"/>
    <property type="evidence" value="ECO:0007669"/>
    <property type="project" value="InterPro"/>
</dbReference>
<proteinExistence type="inferred from homology"/>
<dbReference type="PANTHER" id="PTHR10126">
    <property type="entry name" value="TATA-BOX BINDING PROTEIN"/>
    <property type="match status" value="1"/>
</dbReference>
<dbReference type="Gene3D" id="3.30.310.10">
    <property type="entry name" value="TATA-Binding Protein"/>
    <property type="match status" value="2"/>
</dbReference>
<dbReference type="EMBL" id="RCOS01000146">
    <property type="protein sequence ID" value="RSN72625.1"/>
    <property type="molecule type" value="Genomic_DNA"/>
</dbReference>
<feature type="repeat" description="1" evidence="7">
    <location>
        <begin position="10"/>
        <end position="86"/>
    </location>
</feature>
<dbReference type="Pfam" id="PF00352">
    <property type="entry name" value="TBP"/>
    <property type="match status" value="2"/>
</dbReference>
<dbReference type="Proteomes" id="UP000316217">
    <property type="component" value="Unassembled WGS sequence"/>
</dbReference>
<evidence type="ECO:0000256" key="7">
    <source>
        <dbReference type="HAMAP-Rule" id="MF_00408"/>
    </source>
</evidence>
<dbReference type="FunFam" id="3.30.310.10:FF:000010">
    <property type="entry name" value="TATA-box-binding protein"/>
    <property type="match status" value="1"/>
</dbReference>
<evidence type="ECO:0000256" key="1">
    <source>
        <dbReference type="ARBA" id="ARBA00005560"/>
    </source>
</evidence>
<dbReference type="InterPro" id="IPR012295">
    <property type="entry name" value="TBP_dom_sf"/>
</dbReference>